<dbReference type="SMART" id="SM00702">
    <property type="entry name" value="P4Hc"/>
    <property type="match status" value="1"/>
</dbReference>
<dbReference type="GO" id="GO:0004656">
    <property type="term" value="F:procollagen-proline 4-dioxygenase activity"/>
    <property type="evidence" value="ECO:0007669"/>
    <property type="project" value="TreeGrafter"/>
</dbReference>
<evidence type="ECO:0000256" key="4">
    <source>
        <dbReference type="ARBA" id="ARBA00022964"/>
    </source>
</evidence>
<evidence type="ECO:0000259" key="7">
    <source>
        <dbReference type="PROSITE" id="PS51471"/>
    </source>
</evidence>
<dbReference type="InterPro" id="IPR006620">
    <property type="entry name" value="Pro_4_hyd_alph"/>
</dbReference>
<dbReference type="RefSeq" id="WP_147042939.1">
    <property type="nucleotide sequence ID" value="NZ_BAABIR010000003.1"/>
</dbReference>
<evidence type="ECO:0000256" key="3">
    <source>
        <dbReference type="ARBA" id="ARBA00022896"/>
    </source>
</evidence>
<proteinExistence type="predicted"/>
<evidence type="ECO:0000256" key="1">
    <source>
        <dbReference type="ARBA" id="ARBA00001961"/>
    </source>
</evidence>
<evidence type="ECO:0000256" key="5">
    <source>
        <dbReference type="ARBA" id="ARBA00023002"/>
    </source>
</evidence>
<evidence type="ECO:0000256" key="6">
    <source>
        <dbReference type="ARBA" id="ARBA00023004"/>
    </source>
</evidence>
<dbReference type="InterPro" id="IPR005123">
    <property type="entry name" value="Oxoglu/Fe-dep_dioxygenase_dom"/>
</dbReference>
<dbReference type="PROSITE" id="PS51471">
    <property type="entry name" value="FE2OG_OXY"/>
    <property type="match status" value="1"/>
</dbReference>
<feature type="domain" description="Fe2OG dioxygenase" evidence="7">
    <location>
        <begin position="105"/>
        <end position="214"/>
    </location>
</feature>
<protein>
    <recommendedName>
        <fullName evidence="7">Fe2OG dioxygenase domain-containing protein</fullName>
    </recommendedName>
</protein>
<dbReference type="EMBL" id="VOQQ01000001">
    <property type="protein sequence ID" value="TXC63533.1"/>
    <property type="molecule type" value="Genomic_DNA"/>
</dbReference>
<dbReference type="PANTHER" id="PTHR10869">
    <property type="entry name" value="PROLYL 4-HYDROXYLASE ALPHA SUBUNIT"/>
    <property type="match status" value="1"/>
</dbReference>
<keyword evidence="4" id="KW-0223">Dioxygenase</keyword>
<dbReference type="InterPro" id="IPR044862">
    <property type="entry name" value="Pro_4_hyd_alph_FE2OG_OXY"/>
</dbReference>
<comment type="caution">
    <text evidence="8">The sequence shown here is derived from an EMBL/GenBank/DDBJ whole genome shotgun (WGS) entry which is preliminary data.</text>
</comment>
<evidence type="ECO:0000313" key="9">
    <source>
        <dbReference type="Proteomes" id="UP000321249"/>
    </source>
</evidence>
<dbReference type="Pfam" id="PF13640">
    <property type="entry name" value="2OG-FeII_Oxy_3"/>
    <property type="match status" value="1"/>
</dbReference>
<keyword evidence="5" id="KW-0560">Oxidoreductase</keyword>
<dbReference type="OrthoDB" id="269774at2"/>
<reference evidence="8 9" key="1">
    <citation type="journal article" date="2015" name="J. Microbiol.">
        <title>Sphingosinicella ginsenosidimutans sp. nov., with ginsenoside converting activity.</title>
        <authorList>
            <person name="Kim J.K."/>
            <person name="Kang M.S."/>
            <person name="Park S.C."/>
            <person name="Kim K.M."/>
            <person name="Choi K."/>
            <person name="Yoon M.H."/>
            <person name="Im W.T."/>
        </authorList>
    </citation>
    <scope>NUCLEOTIDE SEQUENCE [LARGE SCALE GENOMIC DNA]</scope>
    <source>
        <strain evidence="8 9">BS-11</strain>
    </source>
</reference>
<name>A0A5C6TT10_9SPHN</name>
<keyword evidence="9" id="KW-1185">Reference proteome</keyword>
<gene>
    <name evidence="8" type="ORF">FRZ32_07580</name>
</gene>
<comment type="cofactor">
    <cofactor evidence="1">
        <name>L-ascorbate</name>
        <dbReference type="ChEBI" id="CHEBI:38290"/>
    </cofactor>
</comment>
<dbReference type="GO" id="GO:0005506">
    <property type="term" value="F:iron ion binding"/>
    <property type="evidence" value="ECO:0007669"/>
    <property type="project" value="InterPro"/>
</dbReference>
<organism evidence="8 9">
    <name type="scientific">Allosphingosinicella ginsenosidimutans</name>
    <dbReference type="NCBI Taxonomy" id="1176539"/>
    <lineage>
        <taxon>Bacteria</taxon>
        <taxon>Pseudomonadati</taxon>
        <taxon>Pseudomonadota</taxon>
        <taxon>Alphaproteobacteria</taxon>
        <taxon>Sphingomonadales</taxon>
        <taxon>Sphingomonadaceae</taxon>
        <taxon>Allosphingosinicella</taxon>
    </lineage>
</organism>
<evidence type="ECO:0000313" key="8">
    <source>
        <dbReference type="EMBL" id="TXC63533.1"/>
    </source>
</evidence>
<keyword evidence="6" id="KW-0408">Iron</keyword>
<evidence type="ECO:0000256" key="2">
    <source>
        <dbReference type="ARBA" id="ARBA00022723"/>
    </source>
</evidence>
<keyword evidence="2" id="KW-0479">Metal-binding</keyword>
<dbReference type="AlphaFoldDB" id="A0A5C6TT10"/>
<dbReference type="Gene3D" id="2.60.120.620">
    <property type="entry name" value="q2cbj1_9rhob like domain"/>
    <property type="match status" value="1"/>
</dbReference>
<dbReference type="GO" id="GO:0031418">
    <property type="term" value="F:L-ascorbic acid binding"/>
    <property type="evidence" value="ECO:0007669"/>
    <property type="project" value="UniProtKB-KW"/>
</dbReference>
<accession>A0A5C6TT10</accession>
<dbReference type="InterPro" id="IPR045054">
    <property type="entry name" value="P4HA-like"/>
</dbReference>
<dbReference type="PANTHER" id="PTHR10869:SF246">
    <property type="entry name" value="TRANSMEMBRANE PROLYL 4-HYDROXYLASE"/>
    <property type="match status" value="1"/>
</dbReference>
<sequence length="225" mass="25283">MSAAHVDYKAAIGASVAQRLARHPSGFKIPSNDIDIFVIRDFLTAKECEGLVRKIDRERIPSKLLAPSSDPEFRTSESCNLDSKDPLVIQVEAKLTALTGIEPSHGETIQGQRYAVGQQFKPHHDYFHQSEAYWEEMDRCGGQRTWTAMAFLNMPEEGGQTHFPRVGIKVAPRTGNLLIWNNLDAHGLPNPATLHQGMPVMAGTKYVITKWHRERPWIVSSATYY</sequence>
<dbReference type="Proteomes" id="UP000321249">
    <property type="component" value="Unassembled WGS sequence"/>
</dbReference>
<keyword evidence="3" id="KW-0847">Vitamin C</keyword>